<evidence type="ECO:0000256" key="5">
    <source>
        <dbReference type="ARBA" id="ARBA00023136"/>
    </source>
</evidence>
<dbReference type="Pfam" id="PF02706">
    <property type="entry name" value="Wzz"/>
    <property type="match status" value="1"/>
</dbReference>
<dbReference type="AlphaFoldDB" id="A0A399RPQ1"/>
<keyword evidence="2" id="KW-1003">Cell membrane</keyword>
<proteinExistence type="predicted"/>
<dbReference type="Proteomes" id="UP000266385">
    <property type="component" value="Unassembled WGS sequence"/>
</dbReference>
<keyword evidence="4 7" id="KW-1133">Transmembrane helix</keyword>
<dbReference type="GO" id="GO:0005886">
    <property type="term" value="C:plasma membrane"/>
    <property type="evidence" value="ECO:0007669"/>
    <property type="project" value="UniProtKB-SubCell"/>
</dbReference>
<evidence type="ECO:0000256" key="2">
    <source>
        <dbReference type="ARBA" id="ARBA00022475"/>
    </source>
</evidence>
<dbReference type="EMBL" id="QWFX01000005">
    <property type="protein sequence ID" value="RIJ32801.1"/>
    <property type="molecule type" value="Genomic_DNA"/>
</dbReference>
<sequence length="598" mass="66380">MEDQLDRVARRQQVSGVLAIFMAPVRNREILRRLGINALAGAKRNQGKDQAGASHFRPLKICMLQRGQGSSLMFKELSSALGQDCANHNSGALTRMAASQDWGPGGDSRSEVGVVRRRPWMGAAELVLQLWRAKWLMLVIFLPIFVLGLVAAMQMPTKYEAQSRLYVRLGEESVYRPKVGTEGAGATPEQEQLIQAEIEILRSPVVAERALARFPLSRVFPDLVEAMEKQIAEAPDSRREAIAEQTFQKGVAALRKSFEAGSAPKTPVIGTALSHEDAQLSAELLNAMIGAYLDYRSEVFAVGGSDSLRDQRKKFEGELLNVESEIRAFLRRNQIGDFESERQTAQQLYATISGELLTNKSRASAVEGQLDINNQQLATMEPQQDLYVEDNSAQRLSELRMEREELLSRYTEDSRAVQAIDTRIDQLRDYLNSRDGLSGTTRRGPNPVYQQIEQAAANLEAEAQSLALQRAELERQLNSIEARLQRLNELQPEWQELQRRKALMEANVQNFSAREIEERALAEISNQSADSVRVLEPARVPIQGSSLKLPIAALAFLFAGFTALMAGLLRALTRDGFATARSLERTIGVPVVGAVGRV</sequence>
<dbReference type="GO" id="GO:0004713">
    <property type="term" value="F:protein tyrosine kinase activity"/>
    <property type="evidence" value="ECO:0007669"/>
    <property type="project" value="TreeGrafter"/>
</dbReference>
<evidence type="ECO:0000313" key="10">
    <source>
        <dbReference type="Proteomes" id="UP000266385"/>
    </source>
</evidence>
<reference evidence="9 10" key="1">
    <citation type="submission" date="2018-08" db="EMBL/GenBank/DDBJ databases">
        <title>Henriciella mobilis sp. nov., isolated from seawater.</title>
        <authorList>
            <person name="Cheng H."/>
            <person name="Wu Y.-H."/>
            <person name="Xu X.-W."/>
            <person name="Guo L.-L."/>
        </authorList>
    </citation>
    <scope>NUCLEOTIDE SEQUENCE [LARGE SCALE GENOMIC DNA]</scope>
    <source>
        <strain evidence="9 10">JN25</strain>
    </source>
</reference>
<keyword evidence="5 7" id="KW-0472">Membrane</keyword>
<keyword evidence="3 7" id="KW-0812">Transmembrane</keyword>
<comment type="subcellular location">
    <subcellularLocation>
        <location evidence="1">Cell membrane</location>
        <topology evidence="1">Multi-pass membrane protein</topology>
    </subcellularLocation>
</comment>
<evidence type="ECO:0000313" key="9">
    <source>
        <dbReference type="EMBL" id="RIJ32801.1"/>
    </source>
</evidence>
<evidence type="ECO:0000256" key="7">
    <source>
        <dbReference type="SAM" id="Phobius"/>
    </source>
</evidence>
<feature type="transmembrane region" description="Helical" evidence="7">
    <location>
        <begin position="135"/>
        <end position="155"/>
    </location>
</feature>
<feature type="transmembrane region" description="Helical" evidence="7">
    <location>
        <begin position="549"/>
        <end position="572"/>
    </location>
</feature>
<evidence type="ECO:0000256" key="6">
    <source>
        <dbReference type="SAM" id="Coils"/>
    </source>
</evidence>
<keyword evidence="10" id="KW-1185">Reference proteome</keyword>
<dbReference type="PANTHER" id="PTHR32309:SF13">
    <property type="entry name" value="FERRIC ENTEROBACTIN TRANSPORT PROTEIN FEPE"/>
    <property type="match status" value="1"/>
</dbReference>
<accession>A0A399RPQ1</accession>
<evidence type="ECO:0000259" key="8">
    <source>
        <dbReference type="Pfam" id="PF02706"/>
    </source>
</evidence>
<feature type="domain" description="Polysaccharide chain length determinant N-terminal" evidence="8">
    <location>
        <begin position="125"/>
        <end position="211"/>
    </location>
</feature>
<evidence type="ECO:0000256" key="1">
    <source>
        <dbReference type="ARBA" id="ARBA00004651"/>
    </source>
</evidence>
<dbReference type="InterPro" id="IPR003856">
    <property type="entry name" value="LPS_length_determ_N"/>
</dbReference>
<keyword evidence="6" id="KW-0175">Coiled coil</keyword>
<comment type="caution">
    <text evidence="9">The sequence shown here is derived from an EMBL/GenBank/DDBJ whole genome shotgun (WGS) entry which is preliminary data.</text>
</comment>
<dbReference type="InterPro" id="IPR050445">
    <property type="entry name" value="Bact_polysacc_biosynth/exp"/>
</dbReference>
<evidence type="ECO:0000256" key="3">
    <source>
        <dbReference type="ARBA" id="ARBA00022692"/>
    </source>
</evidence>
<protein>
    <recommendedName>
        <fullName evidence="8">Polysaccharide chain length determinant N-terminal domain-containing protein</fullName>
    </recommendedName>
</protein>
<gene>
    <name evidence="9" type="ORF">D1223_02835</name>
</gene>
<evidence type="ECO:0000256" key="4">
    <source>
        <dbReference type="ARBA" id="ARBA00022989"/>
    </source>
</evidence>
<dbReference type="PANTHER" id="PTHR32309">
    <property type="entry name" value="TYROSINE-PROTEIN KINASE"/>
    <property type="match status" value="1"/>
</dbReference>
<organism evidence="9 10">
    <name type="scientific">Henriciella mobilis</name>
    <dbReference type="NCBI Taxonomy" id="2305467"/>
    <lineage>
        <taxon>Bacteria</taxon>
        <taxon>Pseudomonadati</taxon>
        <taxon>Pseudomonadota</taxon>
        <taxon>Alphaproteobacteria</taxon>
        <taxon>Hyphomonadales</taxon>
        <taxon>Hyphomonadaceae</taxon>
        <taxon>Henriciella</taxon>
    </lineage>
</organism>
<name>A0A399RPQ1_9PROT</name>
<feature type="coiled-coil region" evidence="6">
    <location>
        <begin position="449"/>
        <end position="490"/>
    </location>
</feature>